<gene>
    <name evidence="14" type="ordered locus">TREAZ_3635</name>
</gene>
<evidence type="ECO:0000256" key="12">
    <source>
        <dbReference type="SAM" id="Phobius"/>
    </source>
</evidence>
<feature type="transmembrane region" description="Helical" evidence="12">
    <location>
        <begin position="74"/>
        <end position="93"/>
    </location>
</feature>
<evidence type="ECO:0000313" key="14">
    <source>
        <dbReference type="EMBL" id="AEF81149.1"/>
    </source>
</evidence>
<dbReference type="AlphaFoldDB" id="F5YGA6"/>
<keyword evidence="7 11" id="KW-0444">Lipid biosynthesis</keyword>
<feature type="transmembrane region" description="Helical" evidence="12">
    <location>
        <begin position="7"/>
        <end position="33"/>
    </location>
</feature>
<dbReference type="CDD" id="cd07989">
    <property type="entry name" value="LPLAT_AGPAT-like"/>
    <property type="match status" value="1"/>
</dbReference>
<evidence type="ECO:0000256" key="10">
    <source>
        <dbReference type="ARBA" id="ARBA00023315"/>
    </source>
</evidence>
<evidence type="ECO:0000256" key="9">
    <source>
        <dbReference type="ARBA" id="ARBA00023098"/>
    </source>
</evidence>
<dbReference type="InterPro" id="IPR002123">
    <property type="entry name" value="Plipid/glycerol_acylTrfase"/>
</dbReference>
<evidence type="ECO:0000259" key="13">
    <source>
        <dbReference type="SMART" id="SM00563"/>
    </source>
</evidence>
<dbReference type="FunCoup" id="F5YGA6">
    <property type="interactions" value="244"/>
</dbReference>
<comment type="pathway">
    <text evidence="3">Lipid metabolism.</text>
</comment>
<comment type="similarity">
    <text evidence="4 11">Belongs to the 1-acyl-sn-glycerol-3-phosphate acyltransferase family.</text>
</comment>
<dbReference type="NCBIfam" id="TIGR00530">
    <property type="entry name" value="AGP_acyltrn"/>
    <property type="match status" value="1"/>
</dbReference>
<evidence type="ECO:0000313" key="15">
    <source>
        <dbReference type="Proteomes" id="UP000009222"/>
    </source>
</evidence>
<dbReference type="InParanoid" id="F5YGA6"/>
<dbReference type="PANTHER" id="PTHR10434:SF64">
    <property type="entry name" value="1-ACYL-SN-GLYCEROL-3-PHOSPHATE ACYLTRANSFERASE-RELATED"/>
    <property type="match status" value="1"/>
</dbReference>
<evidence type="ECO:0000256" key="2">
    <source>
        <dbReference type="ARBA" id="ARBA00004728"/>
    </source>
</evidence>
<evidence type="ECO:0000256" key="11">
    <source>
        <dbReference type="RuleBase" id="RU361267"/>
    </source>
</evidence>
<dbReference type="eggNOG" id="COG0204">
    <property type="taxonomic scope" value="Bacteria"/>
</dbReference>
<feature type="transmembrane region" description="Helical" evidence="12">
    <location>
        <begin position="105"/>
        <end position="123"/>
    </location>
</feature>
<dbReference type="STRING" id="545695.TREAZ_3635"/>
<keyword evidence="12" id="KW-1133">Transmembrane helix</keyword>
<comment type="pathway">
    <text evidence="2">Phospholipid metabolism; CDP-diacylglycerol biosynthesis; CDP-diacylglycerol from sn-glycerol 3-phosphate: step 2/3.</text>
</comment>
<dbReference type="SUPFAM" id="SSF69593">
    <property type="entry name" value="Glycerol-3-phosphate (1)-acyltransferase"/>
    <property type="match status" value="1"/>
</dbReference>
<evidence type="ECO:0000256" key="6">
    <source>
        <dbReference type="ARBA" id="ARBA00016139"/>
    </source>
</evidence>
<evidence type="ECO:0000256" key="1">
    <source>
        <dbReference type="ARBA" id="ARBA00001141"/>
    </source>
</evidence>
<organism evidence="14 15">
    <name type="scientific">Leadbettera azotonutricia (strain ATCC BAA-888 / DSM 13862 / ZAS-9)</name>
    <name type="common">Treponema azotonutricium</name>
    <dbReference type="NCBI Taxonomy" id="545695"/>
    <lineage>
        <taxon>Bacteria</taxon>
        <taxon>Pseudomonadati</taxon>
        <taxon>Spirochaetota</taxon>
        <taxon>Spirochaetia</taxon>
        <taxon>Spirochaetales</taxon>
        <taxon>Breznakiellaceae</taxon>
        <taxon>Leadbettera</taxon>
    </lineage>
</organism>
<evidence type="ECO:0000256" key="4">
    <source>
        <dbReference type="ARBA" id="ARBA00008655"/>
    </source>
</evidence>
<dbReference type="GO" id="GO:0006654">
    <property type="term" value="P:phosphatidic acid biosynthetic process"/>
    <property type="evidence" value="ECO:0007669"/>
    <property type="project" value="TreeGrafter"/>
</dbReference>
<evidence type="ECO:0000256" key="8">
    <source>
        <dbReference type="ARBA" id="ARBA00022679"/>
    </source>
</evidence>
<comment type="domain">
    <text evidence="11">The HXXXXD motif is essential for acyltransferase activity and may constitute the binding site for the phosphate moiety of the glycerol-3-phosphate.</text>
</comment>
<comment type="catalytic activity">
    <reaction evidence="1 11">
        <text>a 1-acyl-sn-glycero-3-phosphate + an acyl-CoA = a 1,2-diacyl-sn-glycero-3-phosphate + CoA</text>
        <dbReference type="Rhea" id="RHEA:19709"/>
        <dbReference type="ChEBI" id="CHEBI:57287"/>
        <dbReference type="ChEBI" id="CHEBI:57970"/>
        <dbReference type="ChEBI" id="CHEBI:58342"/>
        <dbReference type="ChEBI" id="CHEBI:58608"/>
        <dbReference type="EC" id="2.3.1.51"/>
    </reaction>
</comment>
<accession>F5YGA6</accession>
<evidence type="ECO:0000256" key="3">
    <source>
        <dbReference type="ARBA" id="ARBA00005189"/>
    </source>
</evidence>
<feature type="domain" description="Phospholipid/glycerol acyltransferase" evidence="13">
    <location>
        <begin position="74"/>
        <end position="188"/>
    </location>
</feature>
<dbReference type="HOGENOM" id="CLU_027938_6_1_12"/>
<dbReference type="InterPro" id="IPR004552">
    <property type="entry name" value="AGP_acyltrans"/>
</dbReference>
<dbReference type="Proteomes" id="UP000009222">
    <property type="component" value="Chromosome"/>
</dbReference>
<evidence type="ECO:0000256" key="7">
    <source>
        <dbReference type="ARBA" id="ARBA00022516"/>
    </source>
</evidence>
<dbReference type="EMBL" id="CP001841">
    <property type="protein sequence ID" value="AEF81149.1"/>
    <property type="molecule type" value="Genomic_DNA"/>
</dbReference>
<keyword evidence="9 11" id="KW-0443">Lipid metabolism</keyword>
<protein>
    <recommendedName>
        <fullName evidence="6 11">1-acyl-sn-glycerol-3-phosphate acyltransferase</fullName>
        <ecNumber evidence="5 11">2.3.1.51</ecNumber>
    </recommendedName>
</protein>
<keyword evidence="12" id="KW-0472">Membrane</keyword>
<keyword evidence="11" id="KW-0594">Phospholipid biosynthesis</keyword>
<reference evidence="14 15" key="2">
    <citation type="journal article" date="2011" name="ISME J.">
        <title>RNA-seq reveals cooperative metabolic interactions between two termite-gut spirochete species in co-culture.</title>
        <authorList>
            <person name="Rosenthal A.Z."/>
            <person name="Matson E.G."/>
            <person name="Eldar A."/>
            <person name="Leadbetter J.R."/>
        </authorList>
    </citation>
    <scope>NUCLEOTIDE SEQUENCE [LARGE SCALE GENOMIC DNA]</scope>
    <source>
        <strain evidence="15">ATCC BAA-888 / DSM 13862 / ZAS-9</strain>
    </source>
</reference>
<evidence type="ECO:0000256" key="5">
    <source>
        <dbReference type="ARBA" id="ARBA00013211"/>
    </source>
</evidence>
<feature type="transmembrane region" description="Helical" evidence="12">
    <location>
        <begin position="39"/>
        <end position="62"/>
    </location>
</feature>
<proteinExistence type="inferred from homology"/>
<dbReference type="GO" id="GO:0003841">
    <property type="term" value="F:1-acylglycerol-3-phosphate O-acyltransferase activity"/>
    <property type="evidence" value="ECO:0007669"/>
    <property type="project" value="UniProtKB-UniRule"/>
</dbReference>
<name>F5YGA6_LEAAZ</name>
<keyword evidence="8 11" id="KW-0808">Transferase</keyword>
<keyword evidence="10 11" id="KW-0012">Acyltransferase</keyword>
<reference evidence="15" key="1">
    <citation type="submission" date="2009-12" db="EMBL/GenBank/DDBJ databases">
        <title>Complete sequence of Treponema azotonutricium strain ZAS-9.</title>
        <authorList>
            <person name="Tetu S.G."/>
            <person name="Matson E."/>
            <person name="Ren Q."/>
            <person name="Seshadri R."/>
            <person name="Elbourne L."/>
            <person name="Hassan K.A."/>
            <person name="Durkin A."/>
            <person name="Radune D."/>
            <person name="Mohamoud Y."/>
            <person name="Shay R."/>
            <person name="Jin S."/>
            <person name="Zhang X."/>
            <person name="Lucey K."/>
            <person name="Ballor N.R."/>
            <person name="Ottesen E."/>
            <person name="Rosenthal R."/>
            <person name="Allen A."/>
            <person name="Leadbetter J.R."/>
            <person name="Paulsen I.T."/>
        </authorList>
    </citation>
    <scope>NUCLEOTIDE SEQUENCE [LARGE SCALE GENOMIC DNA]</scope>
    <source>
        <strain evidence="15">ATCC BAA-888 / DSM 13862 / ZAS-9</strain>
    </source>
</reference>
<dbReference type="KEGG" id="taz:TREAZ_3635"/>
<keyword evidence="12" id="KW-0812">Transmembrane</keyword>
<dbReference type="GO" id="GO:0016020">
    <property type="term" value="C:membrane"/>
    <property type="evidence" value="ECO:0007669"/>
    <property type="project" value="InterPro"/>
</dbReference>
<keyword evidence="15" id="KW-1185">Reference proteome</keyword>
<dbReference type="SMART" id="SM00563">
    <property type="entry name" value="PlsC"/>
    <property type="match status" value="1"/>
</dbReference>
<dbReference type="PANTHER" id="PTHR10434">
    <property type="entry name" value="1-ACYL-SN-GLYCEROL-3-PHOSPHATE ACYLTRANSFERASE"/>
    <property type="match status" value="1"/>
</dbReference>
<dbReference type="Pfam" id="PF01553">
    <property type="entry name" value="Acyltransferase"/>
    <property type="match status" value="1"/>
</dbReference>
<dbReference type="RefSeq" id="WP_015711947.1">
    <property type="nucleotide sequence ID" value="NC_015577.1"/>
</dbReference>
<keyword evidence="11" id="KW-1208">Phospholipid metabolism</keyword>
<dbReference type="EC" id="2.3.1.51" evidence="5 11"/>
<sequence>MIRTILVFAATGFIMICFIPFGIVAFILSLVGLRKPMSWVIYKIAQLWAYWIIALTGCEITVSGRENIPRKGGVCFVSNHVGIFDIMLALAYIGRPFGFIAKKELILIPFIDMWIFLLGGLFIDRKQPRKALKTINEGIKRLKNGANMLVFPEGHRSRGKGLQPFRPGAFKLATSSGVSIVPMAIAGSYEVFEEKGRVRPVPVHIVFNEPIATEGMPHAERKTILADQVHKVIEAALESTLYRGSEQKD</sequence>